<dbReference type="InterPro" id="IPR029058">
    <property type="entry name" value="AB_hydrolase_fold"/>
</dbReference>
<proteinExistence type="predicted"/>
<dbReference type="Pfam" id="PF12697">
    <property type="entry name" value="Abhydrolase_6"/>
    <property type="match status" value="1"/>
</dbReference>
<dbReference type="InterPro" id="IPR000073">
    <property type="entry name" value="AB_hydrolase_1"/>
</dbReference>
<organism evidence="2 3">
    <name type="scientific">Marinobacter confluentis</name>
    <dbReference type="NCBI Taxonomy" id="1697557"/>
    <lineage>
        <taxon>Bacteria</taxon>
        <taxon>Pseudomonadati</taxon>
        <taxon>Pseudomonadota</taxon>
        <taxon>Gammaproteobacteria</taxon>
        <taxon>Pseudomonadales</taxon>
        <taxon>Marinobacteraceae</taxon>
        <taxon>Marinobacter</taxon>
    </lineage>
</organism>
<dbReference type="PANTHER" id="PTHR43194">
    <property type="entry name" value="HYDROLASE ALPHA/BETA FOLD FAMILY"/>
    <property type="match status" value="1"/>
</dbReference>
<evidence type="ECO:0000313" key="2">
    <source>
        <dbReference type="EMBL" id="TGN41197.1"/>
    </source>
</evidence>
<evidence type="ECO:0000313" key="3">
    <source>
        <dbReference type="Proteomes" id="UP000298325"/>
    </source>
</evidence>
<keyword evidence="2" id="KW-0378">Hydrolase</keyword>
<dbReference type="PANTHER" id="PTHR43194:SF5">
    <property type="entry name" value="PIMELOYL-[ACYL-CARRIER PROTEIN] METHYL ESTER ESTERASE"/>
    <property type="match status" value="1"/>
</dbReference>
<dbReference type="Proteomes" id="UP000298325">
    <property type="component" value="Unassembled WGS sequence"/>
</dbReference>
<dbReference type="GO" id="GO:0016787">
    <property type="term" value="F:hydrolase activity"/>
    <property type="evidence" value="ECO:0007669"/>
    <property type="project" value="UniProtKB-KW"/>
</dbReference>
<evidence type="ECO:0000259" key="1">
    <source>
        <dbReference type="Pfam" id="PF12697"/>
    </source>
</evidence>
<dbReference type="PRINTS" id="PR00111">
    <property type="entry name" value="ABHYDROLASE"/>
</dbReference>
<dbReference type="AlphaFoldDB" id="A0A4Z1BME7"/>
<comment type="caution">
    <text evidence="2">The sequence shown here is derived from an EMBL/GenBank/DDBJ whole genome shotgun (WGS) entry which is preliminary data.</text>
</comment>
<dbReference type="Gene3D" id="3.40.50.1820">
    <property type="entry name" value="alpha/beta hydrolase"/>
    <property type="match status" value="1"/>
</dbReference>
<protein>
    <submittedName>
        <fullName evidence="2">Alpha/beta hydrolase</fullName>
    </submittedName>
</protein>
<dbReference type="EMBL" id="SRPF01000001">
    <property type="protein sequence ID" value="TGN41197.1"/>
    <property type="molecule type" value="Genomic_DNA"/>
</dbReference>
<feature type="domain" description="AB hydrolase-1" evidence="1">
    <location>
        <begin position="24"/>
        <end position="255"/>
    </location>
</feature>
<gene>
    <name evidence="2" type="ORF">E5Q11_01190</name>
</gene>
<name>A0A4Z1BME7_9GAMM</name>
<dbReference type="OrthoDB" id="5290302at2"/>
<accession>A0A4Z1BME7</accession>
<dbReference type="InterPro" id="IPR050228">
    <property type="entry name" value="Carboxylesterase_BioH"/>
</dbReference>
<dbReference type="SUPFAM" id="SSF53474">
    <property type="entry name" value="alpha/beta-Hydrolases"/>
    <property type="match status" value="1"/>
</dbReference>
<keyword evidence="3" id="KW-1185">Reference proteome</keyword>
<sequence>MRLRSEPCARRPCNTGTGDRMNWLLLRGLARQSEHWGDFPALLADAIPGDRVHLLDLPGTGARSHEASPDTIPAIRECVQAYARDLPTPMILVGLSLGGMVALDWACREPQDIAGVVAINSSSGWSPFWHRLKPDRWATVLGLLADSSVDRREAAILSLTSNSEHPPQLLEHWCELHHRLPVTRQTAIRQIRAAARYRPPPQPPNMPALIMASRADRLVNSRCSEKLATLWGCELADHSWAGHDLPLDDPQWVVARLAEFRHRMART</sequence>
<reference evidence="2 3" key="1">
    <citation type="submission" date="2019-04" db="EMBL/GenBank/DDBJ databases">
        <authorList>
            <person name="Park S."/>
            <person name="Yoon J.-H."/>
        </authorList>
    </citation>
    <scope>NUCLEOTIDE SEQUENCE [LARGE SCALE GENOMIC DNA]</scope>
    <source>
        <strain evidence="2 3">HJM-18</strain>
    </source>
</reference>